<dbReference type="Pfam" id="PF22558">
    <property type="entry name" value="REase-ARP"/>
    <property type="match status" value="1"/>
</dbReference>
<organism evidence="1">
    <name type="scientific">freshwater metagenome</name>
    <dbReference type="NCBI Taxonomy" id="449393"/>
    <lineage>
        <taxon>unclassified sequences</taxon>
        <taxon>metagenomes</taxon>
        <taxon>ecological metagenomes</taxon>
    </lineage>
</organism>
<dbReference type="InterPro" id="IPR054333">
    <property type="entry name" value="REase-ARP-assoc"/>
</dbReference>
<dbReference type="EMBL" id="CAFBMK010000018">
    <property type="protein sequence ID" value="CAB4900272.1"/>
    <property type="molecule type" value="Genomic_DNA"/>
</dbReference>
<proteinExistence type="predicted"/>
<dbReference type="AlphaFoldDB" id="A0A6J7FWK6"/>
<evidence type="ECO:0000313" key="1">
    <source>
        <dbReference type="EMBL" id="CAB4900272.1"/>
    </source>
</evidence>
<protein>
    <submittedName>
        <fullName evidence="1">Unannotated protein</fullName>
    </submittedName>
</protein>
<name>A0A6J7FWK6_9ZZZZ</name>
<reference evidence="1" key="1">
    <citation type="submission" date="2020-05" db="EMBL/GenBank/DDBJ databases">
        <authorList>
            <person name="Chiriac C."/>
            <person name="Salcher M."/>
            <person name="Ghai R."/>
            <person name="Kavagutti S V."/>
        </authorList>
    </citation>
    <scope>NUCLEOTIDE SEQUENCE</scope>
</reference>
<accession>A0A6J7FWK6</accession>
<sequence length="309" mass="35104">MPSRRPEAERALSRALVEVLADRRPDIAQAGIDGTHTRRFQDNLVPALTLRQIEAIRRELGAGAGGELRPHETDRRPREEWKRKAHAAYSSSALAASAFGWWKGREEHLELVGLSGFREPLQVEWKRKIAIPGGGTANLDAYAAGDVVLGVESKLTEYLDHKPTAWRDPYFAPQALELLDGPWQTVLARSLRGDENPAFAALHTDVEPWTTRYLDVKQLLKHAMALRSTRDDRPQHLLYVFWEPDNDDEIPEVAAHRAELLELETMLAGAELQFHAVVYSDLWSDWEQLRVPHVDELLHDLRARYVVSL</sequence>
<gene>
    <name evidence="1" type="ORF">UFOPK3564_00530</name>
</gene>